<gene>
    <name evidence="2" type="ORF">F8M41_008712</name>
</gene>
<name>A0A8H4AVH0_GIGMA</name>
<organism evidence="2 3">
    <name type="scientific">Gigaspora margarita</name>
    <dbReference type="NCBI Taxonomy" id="4874"/>
    <lineage>
        <taxon>Eukaryota</taxon>
        <taxon>Fungi</taxon>
        <taxon>Fungi incertae sedis</taxon>
        <taxon>Mucoromycota</taxon>
        <taxon>Glomeromycotina</taxon>
        <taxon>Glomeromycetes</taxon>
        <taxon>Diversisporales</taxon>
        <taxon>Gigasporaceae</taxon>
        <taxon>Gigaspora</taxon>
    </lineage>
</organism>
<dbReference type="EMBL" id="WTPW01000193">
    <property type="protein sequence ID" value="KAF0537204.1"/>
    <property type="molecule type" value="Genomic_DNA"/>
</dbReference>
<accession>A0A8H4AVH0</accession>
<feature type="compositionally biased region" description="Basic and acidic residues" evidence="1">
    <location>
        <begin position="34"/>
        <end position="55"/>
    </location>
</feature>
<dbReference type="AlphaFoldDB" id="A0A8H4AVH0"/>
<sequence>MEQDNFLENNLNFNLEDYENPEQFDSYESPENLEEFKESKNSKAIEDFKDFKNPKDINNPVNPETPRDSENPEIQINNNLTSCSNSVSDLSKKRKNPIPIYRKKILALEAGYGITQDMTKLLNAVDL</sequence>
<evidence type="ECO:0000313" key="3">
    <source>
        <dbReference type="Proteomes" id="UP000439903"/>
    </source>
</evidence>
<proteinExistence type="predicted"/>
<reference evidence="2 3" key="1">
    <citation type="journal article" date="2019" name="Environ. Microbiol.">
        <title>At the nexus of three kingdoms: the genome of the mycorrhizal fungus Gigaspora margarita provides insights into plant, endobacterial and fungal interactions.</title>
        <authorList>
            <person name="Venice F."/>
            <person name="Ghignone S."/>
            <person name="Salvioli di Fossalunga A."/>
            <person name="Amselem J."/>
            <person name="Novero M."/>
            <person name="Xianan X."/>
            <person name="Sedzielewska Toro K."/>
            <person name="Morin E."/>
            <person name="Lipzen A."/>
            <person name="Grigoriev I.V."/>
            <person name="Henrissat B."/>
            <person name="Martin F.M."/>
            <person name="Bonfante P."/>
        </authorList>
    </citation>
    <scope>NUCLEOTIDE SEQUENCE [LARGE SCALE GENOMIC DNA]</scope>
    <source>
        <strain evidence="2 3">BEG34</strain>
    </source>
</reference>
<evidence type="ECO:0000313" key="2">
    <source>
        <dbReference type="EMBL" id="KAF0537204.1"/>
    </source>
</evidence>
<dbReference type="Proteomes" id="UP000439903">
    <property type="component" value="Unassembled WGS sequence"/>
</dbReference>
<feature type="region of interest" description="Disordered" evidence="1">
    <location>
        <begin position="1"/>
        <end position="80"/>
    </location>
</feature>
<keyword evidence="3" id="KW-1185">Reference proteome</keyword>
<protein>
    <submittedName>
        <fullName evidence="2">Uncharacterized protein</fullName>
    </submittedName>
</protein>
<evidence type="ECO:0000256" key="1">
    <source>
        <dbReference type="SAM" id="MobiDB-lite"/>
    </source>
</evidence>
<comment type="caution">
    <text evidence="2">The sequence shown here is derived from an EMBL/GenBank/DDBJ whole genome shotgun (WGS) entry which is preliminary data.</text>
</comment>
<feature type="compositionally biased region" description="Low complexity" evidence="1">
    <location>
        <begin position="1"/>
        <end position="15"/>
    </location>
</feature>